<dbReference type="Gene3D" id="2.60.40.1120">
    <property type="entry name" value="Carboxypeptidase-like, regulatory domain"/>
    <property type="match status" value="1"/>
</dbReference>
<dbReference type="InterPro" id="IPR008969">
    <property type="entry name" value="CarboxyPept-like_regulatory"/>
</dbReference>
<keyword evidence="1" id="KW-0472">Membrane</keyword>
<evidence type="ECO:0000313" key="5">
    <source>
        <dbReference type="Proteomes" id="UP000006241"/>
    </source>
</evidence>
<gene>
    <name evidence="4" type="ORF">HMPREF0765_0127</name>
</gene>
<dbReference type="SUPFAM" id="SSF49464">
    <property type="entry name" value="Carboxypeptidase regulatory domain-like"/>
    <property type="match status" value="1"/>
</dbReference>
<organism evidence="4 5">
    <name type="scientific">Sphingobacterium spiritivorum ATCC 33300</name>
    <dbReference type="NCBI Taxonomy" id="525372"/>
    <lineage>
        <taxon>Bacteria</taxon>
        <taxon>Pseudomonadati</taxon>
        <taxon>Bacteroidota</taxon>
        <taxon>Sphingobacteriia</taxon>
        <taxon>Sphingobacteriales</taxon>
        <taxon>Sphingobacteriaceae</taxon>
        <taxon>Sphingobacterium</taxon>
    </lineage>
</organism>
<dbReference type="RefSeq" id="WP_003012848.1">
    <property type="nucleotide sequence ID" value="NZ_GG668638.1"/>
</dbReference>
<keyword evidence="1" id="KW-1133">Transmembrane helix</keyword>
<dbReference type="PANTHER" id="PTHR30273:SF2">
    <property type="entry name" value="PROTEIN FECR"/>
    <property type="match status" value="1"/>
</dbReference>
<dbReference type="HOGENOM" id="CLU_325384_0_0_10"/>
<dbReference type="Pfam" id="PF04773">
    <property type="entry name" value="FecR"/>
    <property type="match status" value="1"/>
</dbReference>
<dbReference type="Gene3D" id="3.55.50.30">
    <property type="match status" value="1"/>
</dbReference>
<dbReference type="AlphaFoldDB" id="C2FS21"/>
<dbReference type="Gene3D" id="2.60.120.1440">
    <property type="match status" value="1"/>
</dbReference>
<dbReference type="InterPro" id="IPR012373">
    <property type="entry name" value="Ferrdict_sens_TM"/>
</dbReference>
<sequence>MKDVLVTKYIVGDASPEEVLVVEQWISSNHENEKVYQQMKKAWELSKQTTVPEDIDIDQVWADFVRKKNEREEAQVKYEKPSRVLPVKWMIAAVTLLCLGISLYFFAAQSAVDKQLQSFADVRRDQLPDGSVVTLNKYSEIAYSESWLSKNRSVKLTSGEVFFEVKRDEKHPFVIDAGKTKITVLGTSFHVRRGNGETEVIVASGSVSVRSADQEVILKPLQSVLISDTLKNKLRVDTVPDQLYRYYVHQEFVFENTPLPRVLEILNKAYDQHLVLSNPKQRQLLLTATFEQQPLSEIIKVILETFDLKIEKKGNQYHINKIMSKNNLIYLSKMLFCSLFVALCMCTYAGAQEKLAQQIRMQAFKNTSIREIFEQIKSSNQILFSYNSPLINQDSIVNVPAYSGVLVGYLENLLGDQFSFKETMSHVIIAYSPQKMDVDVHIPAQINNRVMITGYIKDIRTNKAIQYASIYDKNAFVSTLTDKNGYFELDIKKPEQLVAISMSKENYRDTSIILLLPIEATKLAKKGKLGYYSDYNKEKGIFTTYLGNLFSNSSRRLQSLNLGGVFAYSPFQVSMTPGLSTHGFFESQVVNKFSLNVLGGYTAGVDGFEIGGALNINQYNMRGTQIGGLVNVVGGNVKGLQMAGAGNVVVNDLSGVQMGGLWNKVDTVKSGLQLAGALNIANSSQGSQIGGLVNVSRSEVKNQLAGAVNVAKKVKGVQIAGLVNIADSSDYPIGLFNLIKNGYKELSVSADESKLVSLNFRSGGRMLYSLISAGYYWDDPDLRYALEFGIGANMIRNKNFSLATELISRTSYDKDFKNDYFRAGLRVIPRFHLSKHLAIYAAPSFHYSEHVVPDVDKEPVKWKFFGSDKKADTFHGGASVGLVFKW</sequence>
<evidence type="ECO:0000259" key="2">
    <source>
        <dbReference type="Pfam" id="PF04773"/>
    </source>
</evidence>
<feature type="transmembrane region" description="Helical" evidence="1">
    <location>
        <begin position="328"/>
        <end position="351"/>
    </location>
</feature>
<proteinExistence type="predicted"/>
<evidence type="ECO:0000259" key="3">
    <source>
        <dbReference type="Pfam" id="PF16344"/>
    </source>
</evidence>
<comment type="caution">
    <text evidence="4">The sequence shown here is derived from an EMBL/GenBank/DDBJ whole genome shotgun (WGS) entry which is preliminary data.</text>
</comment>
<protein>
    <submittedName>
        <fullName evidence="4">Sigma factor regulatory protein, FecR/PupR family</fullName>
    </submittedName>
</protein>
<accession>C2FS21</accession>
<dbReference type="Pfam" id="PF16344">
    <property type="entry name" value="FecR_C"/>
    <property type="match status" value="1"/>
</dbReference>
<dbReference type="InterPro" id="IPR006860">
    <property type="entry name" value="FecR"/>
</dbReference>
<keyword evidence="1" id="KW-0812">Transmembrane</keyword>
<evidence type="ECO:0000313" key="4">
    <source>
        <dbReference type="EMBL" id="EEI94386.1"/>
    </source>
</evidence>
<feature type="transmembrane region" description="Helical" evidence="1">
    <location>
        <begin position="89"/>
        <end position="107"/>
    </location>
</feature>
<dbReference type="GO" id="GO:0016989">
    <property type="term" value="F:sigma factor antagonist activity"/>
    <property type="evidence" value="ECO:0007669"/>
    <property type="project" value="TreeGrafter"/>
</dbReference>
<dbReference type="InterPro" id="IPR032508">
    <property type="entry name" value="FecR_C"/>
</dbReference>
<dbReference type="EMBL" id="ACHB01000002">
    <property type="protein sequence ID" value="EEI94386.1"/>
    <property type="molecule type" value="Genomic_DNA"/>
</dbReference>
<name>C2FS21_SPHSI</name>
<feature type="domain" description="Protein FecR C-terminal" evidence="3">
    <location>
        <begin position="251"/>
        <end position="319"/>
    </location>
</feature>
<dbReference type="Proteomes" id="UP000006241">
    <property type="component" value="Unassembled WGS sequence"/>
</dbReference>
<feature type="domain" description="FecR protein" evidence="2">
    <location>
        <begin position="126"/>
        <end position="207"/>
    </location>
</feature>
<evidence type="ECO:0000256" key="1">
    <source>
        <dbReference type="SAM" id="Phobius"/>
    </source>
</evidence>
<dbReference type="PANTHER" id="PTHR30273">
    <property type="entry name" value="PERIPLASMIC SIGNAL SENSOR AND SIGMA FACTOR ACTIVATOR FECR-RELATED"/>
    <property type="match status" value="1"/>
</dbReference>
<reference evidence="4 5" key="1">
    <citation type="submission" date="2009-01" db="EMBL/GenBank/DDBJ databases">
        <authorList>
            <person name="Qin X."/>
            <person name="Bachman B."/>
            <person name="Battles P."/>
            <person name="Bell A."/>
            <person name="Bess C."/>
            <person name="Bickham C."/>
            <person name="Chaboub L."/>
            <person name="Chen D."/>
            <person name="Coyle M."/>
            <person name="Deiros D.R."/>
            <person name="Dinh H."/>
            <person name="Forbes L."/>
            <person name="Fowler G."/>
            <person name="Francisco L."/>
            <person name="Fu Q."/>
            <person name="Gubbala S."/>
            <person name="Hale W."/>
            <person name="Han Y."/>
            <person name="Hemphill L."/>
            <person name="Highlander S.K."/>
            <person name="Hirani K."/>
            <person name="Hogues M."/>
            <person name="Jackson L."/>
            <person name="Jakkamsetti A."/>
            <person name="Javaid M."/>
            <person name="Jiang H."/>
            <person name="Korchina V."/>
            <person name="Kovar C."/>
            <person name="Lara F."/>
            <person name="Lee S."/>
            <person name="Mata R."/>
            <person name="Mathew T."/>
            <person name="Moen C."/>
            <person name="Morales K."/>
            <person name="Munidasa M."/>
            <person name="Nazareth L."/>
            <person name="Ngo R."/>
            <person name="Nguyen L."/>
            <person name="Okwuonu G."/>
            <person name="Ongeri F."/>
            <person name="Patil S."/>
            <person name="Petrosino J."/>
            <person name="Pham C."/>
            <person name="Pham P."/>
            <person name="Pu L.-L."/>
            <person name="Puazo M."/>
            <person name="Raj R."/>
            <person name="Reid J."/>
            <person name="Rouhana J."/>
            <person name="Saada N."/>
            <person name="Shang Y."/>
            <person name="Simmons D."/>
            <person name="Thornton R."/>
            <person name="Warren J."/>
            <person name="Weissenberger G."/>
            <person name="Zhang J."/>
            <person name="Zhang L."/>
            <person name="Zhou C."/>
            <person name="Zhu D."/>
            <person name="Muzny D."/>
            <person name="Worley K."/>
            <person name="Gibbs R."/>
        </authorList>
    </citation>
    <scope>NUCLEOTIDE SEQUENCE [LARGE SCALE GENOMIC DNA]</scope>
    <source>
        <strain evidence="4 5">ATCC 33300</strain>
    </source>
</reference>